<evidence type="ECO:0000256" key="3">
    <source>
        <dbReference type="SAM" id="MobiDB-lite"/>
    </source>
</evidence>
<feature type="domain" description="RRM" evidence="4">
    <location>
        <begin position="34"/>
        <end position="112"/>
    </location>
</feature>
<reference evidence="5 6" key="1">
    <citation type="submission" date="2019-03" db="EMBL/GenBank/DDBJ databases">
        <title>Single cell metagenomics reveals metabolic interactions within the superorganism composed of flagellate Streblomastix strix and complex community of Bacteroidetes bacteria on its surface.</title>
        <authorList>
            <person name="Treitli S.C."/>
            <person name="Kolisko M."/>
            <person name="Husnik F."/>
            <person name="Keeling P."/>
            <person name="Hampl V."/>
        </authorList>
    </citation>
    <scope>NUCLEOTIDE SEQUENCE [LARGE SCALE GENOMIC DNA]</scope>
    <source>
        <strain evidence="5">ST1C</strain>
    </source>
</reference>
<dbReference type="GO" id="GO:0005686">
    <property type="term" value="C:U2 snRNP"/>
    <property type="evidence" value="ECO:0007669"/>
    <property type="project" value="TreeGrafter"/>
</dbReference>
<dbReference type="OrthoDB" id="2573941at2759"/>
<dbReference type="CDD" id="cd12411">
    <property type="entry name" value="RRM_ist3_like"/>
    <property type="match status" value="1"/>
</dbReference>
<dbReference type="PANTHER" id="PTHR45880">
    <property type="entry name" value="RNA-BINDING MOTIF PROTEIN, X-LINKED 2"/>
    <property type="match status" value="1"/>
</dbReference>
<dbReference type="Pfam" id="PF00076">
    <property type="entry name" value="RRM_1"/>
    <property type="match status" value="1"/>
</dbReference>
<dbReference type="AlphaFoldDB" id="A0A5J4RL82"/>
<dbReference type="InterPro" id="IPR000504">
    <property type="entry name" value="RRM_dom"/>
</dbReference>
<sequence length="203" mass="23959">MRRILEIKRLNDSELATGTAFGQSSWHNQYKNSAWIYTGGLPYNLTEGDILQIFSQYGEISELNYPRHKETGKAQGYAFVKYEDARSAVLAVDNFNGITIQDRQISVDHVMNYKRRMEKEMTEEDIEKLGTGEKPWEVIQKEDVEKTKKEKKHRKHVNKDKDNEQKEEEKSKHKKHHHNKSDGENDKKRRKRRRTDSSESGEY</sequence>
<dbReference type="GO" id="GO:0071011">
    <property type="term" value="C:precatalytic spliceosome"/>
    <property type="evidence" value="ECO:0007669"/>
    <property type="project" value="TreeGrafter"/>
</dbReference>
<proteinExistence type="predicted"/>
<dbReference type="GO" id="GO:0000398">
    <property type="term" value="P:mRNA splicing, via spliceosome"/>
    <property type="evidence" value="ECO:0007669"/>
    <property type="project" value="InterPro"/>
</dbReference>
<dbReference type="InterPro" id="IPR051847">
    <property type="entry name" value="RNA_proc/Spliceosome_comp"/>
</dbReference>
<dbReference type="InterPro" id="IPR012677">
    <property type="entry name" value="Nucleotide-bd_a/b_plait_sf"/>
</dbReference>
<dbReference type="GO" id="GO:0071013">
    <property type="term" value="C:catalytic step 2 spliceosome"/>
    <property type="evidence" value="ECO:0007669"/>
    <property type="project" value="TreeGrafter"/>
</dbReference>
<feature type="compositionally biased region" description="Basic and acidic residues" evidence="3">
    <location>
        <begin position="159"/>
        <end position="171"/>
    </location>
</feature>
<evidence type="ECO:0000256" key="2">
    <source>
        <dbReference type="PROSITE-ProRule" id="PRU00176"/>
    </source>
</evidence>
<feature type="region of interest" description="Disordered" evidence="3">
    <location>
        <begin position="137"/>
        <end position="203"/>
    </location>
</feature>
<protein>
    <submittedName>
        <fullName evidence="5">Putative RNA-binding motif protein, X-linked 2</fullName>
    </submittedName>
</protein>
<feature type="compositionally biased region" description="Basic residues" evidence="3">
    <location>
        <begin position="149"/>
        <end position="158"/>
    </location>
</feature>
<dbReference type="Proteomes" id="UP000324800">
    <property type="component" value="Unassembled WGS sequence"/>
</dbReference>
<dbReference type="InterPro" id="IPR045844">
    <property type="entry name" value="RRM_Ist3-like"/>
</dbReference>
<comment type="caution">
    <text evidence="5">The sequence shown here is derived from an EMBL/GenBank/DDBJ whole genome shotgun (WGS) entry which is preliminary data.</text>
</comment>
<evidence type="ECO:0000256" key="1">
    <source>
        <dbReference type="ARBA" id="ARBA00022884"/>
    </source>
</evidence>
<dbReference type="SMART" id="SM00360">
    <property type="entry name" value="RRM"/>
    <property type="match status" value="1"/>
</dbReference>
<dbReference type="GO" id="GO:0003723">
    <property type="term" value="F:RNA binding"/>
    <property type="evidence" value="ECO:0007669"/>
    <property type="project" value="UniProtKB-UniRule"/>
</dbReference>
<gene>
    <name evidence="5" type="ORF">EZS28_053021</name>
</gene>
<dbReference type="InterPro" id="IPR035979">
    <property type="entry name" value="RBD_domain_sf"/>
</dbReference>
<keyword evidence="1 2" id="KW-0694">RNA-binding</keyword>
<dbReference type="PANTHER" id="PTHR45880:SF1">
    <property type="entry name" value="RNA-BINDING MOTIF PROTEIN, X-LINKED 2"/>
    <property type="match status" value="1"/>
</dbReference>
<feature type="non-terminal residue" evidence="5">
    <location>
        <position position="1"/>
    </location>
</feature>
<dbReference type="EMBL" id="SNRW01041904">
    <property type="protein sequence ID" value="KAA6334856.1"/>
    <property type="molecule type" value="Genomic_DNA"/>
</dbReference>
<dbReference type="PROSITE" id="PS50102">
    <property type="entry name" value="RRM"/>
    <property type="match status" value="1"/>
</dbReference>
<accession>A0A5J4RL82</accession>
<dbReference type="SUPFAM" id="SSF54928">
    <property type="entry name" value="RNA-binding domain, RBD"/>
    <property type="match status" value="1"/>
</dbReference>
<name>A0A5J4RL82_9EUKA</name>
<feature type="compositionally biased region" description="Basic and acidic residues" evidence="3">
    <location>
        <begin position="137"/>
        <end position="148"/>
    </location>
</feature>
<evidence type="ECO:0000259" key="4">
    <source>
        <dbReference type="PROSITE" id="PS50102"/>
    </source>
</evidence>
<dbReference type="Gene3D" id="3.30.70.330">
    <property type="match status" value="1"/>
</dbReference>
<organism evidence="5 6">
    <name type="scientific">Streblomastix strix</name>
    <dbReference type="NCBI Taxonomy" id="222440"/>
    <lineage>
        <taxon>Eukaryota</taxon>
        <taxon>Metamonada</taxon>
        <taxon>Preaxostyla</taxon>
        <taxon>Oxymonadida</taxon>
        <taxon>Streblomastigidae</taxon>
        <taxon>Streblomastix</taxon>
    </lineage>
</organism>
<evidence type="ECO:0000313" key="6">
    <source>
        <dbReference type="Proteomes" id="UP000324800"/>
    </source>
</evidence>
<evidence type="ECO:0000313" key="5">
    <source>
        <dbReference type="EMBL" id="KAA6334856.1"/>
    </source>
</evidence>